<organism evidence="13 14">
    <name type="scientific">Thermodesulfobacterium commune DSM 2178</name>
    <dbReference type="NCBI Taxonomy" id="289377"/>
    <lineage>
        <taxon>Bacteria</taxon>
        <taxon>Pseudomonadati</taxon>
        <taxon>Thermodesulfobacteriota</taxon>
        <taxon>Thermodesulfobacteria</taxon>
        <taxon>Thermodesulfobacteriales</taxon>
        <taxon>Thermodesulfobacteriaceae</taxon>
        <taxon>Thermodesulfobacterium</taxon>
    </lineage>
</organism>
<evidence type="ECO:0000256" key="10">
    <source>
        <dbReference type="NCBIfam" id="TIGR00187"/>
    </source>
</evidence>
<evidence type="ECO:0000313" key="14">
    <source>
        <dbReference type="Proteomes" id="UP000028481"/>
    </source>
</evidence>
<name>A0A075WTF1_9BACT</name>
<sequence>MFTGLIEGEGRIISLLPEKGGLIIEVQTSFMLEDTKIGDSIAVNGVCLTAIEVKPKTFKAHISPETLNRTTFKYKKQGDWVNLERALKVGDRLGGHLVSGHIDGIGKVLNINPLGDFYQILIEIPEALAVYLVEKGSIAVDGISLTINKVKENSFELMIIPHTYQVTTLKYLKPGDLVNIEIDMIAKMVHKWLSPYLNQQEKKSQLSLEFLKQHGFL</sequence>
<dbReference type="eggNOG" id="COG0307">
    <property type="taxonomic scope" value="Bacteria"/>
</dbReference>
<feature type="domain" description="Lumazine-binding" evidence="12">
    <location>
        <begin position="1"/>
        <end position="96"/>
    </location>
</feature>
<dbReference type="SUPFAM" id="SSF63380">
    <property type="entry name" value="Riboflavin synthase domain-like"/>
    <property type="match status" value="2"/>
</dbReference>
<dbReference type="EC" id="2.5.1.9" evidence="5 10"/>
<feature type="repeat" description="Lumazine-binding" evidence="11">
    <location>
        <begin position="1"/>
        <end position="96"/>
    </location>
</feature>
<evidence type="ECO:0000256" key="3">
    <source>
        <dbReference type="ARBA" id="ARBA00004887"/>
    </source>
</evidence>
<dbReference type="OrthoDB" id="9788537at2"/>
<dbReference type="PROSITE" id="PS51177">
    <property type="entry name" value="LUMAZINE_BIND"/>
    <property type="match status" value="2"/>
</dbReference>
<dbReference type="HOGENOM" id="CLU_034388_2_0_0"/>
<dbReference type="Pfam" id="PF00677">
    <property type="entry name" value="Lum_binding"/>
    <property type="match status" value="2"/>
</dbReference>
<dbReference type="InterPro" id="IPR017938">
    <property type="entry name" value="Riboflavin_synthase-like_b-brl"/>
</dbReference>
<evidence type="ECO:0000256" key="9">
    <source>
        <dbReference type="ARBA" id="ARBA00022737"/>
    </source>
</evidence>
<dbReference type="EMBL" id="CP008796">
    <property type="protein sequence ID" value="AIH04126.1"/>
    <property type="molecule type" value="Genomic_DNA"/>
</dbReference>
<dbReference type="NCBIfam" id="TIGR00187">
    <property type="entry name" value="ribE"/>
    <property type="match status" value="1"/>
</dbReference>
<comment type="pathway">
    <text evidence="3">Cofactor biosynthesis; riboflavin biosynthesis; riboflavin from 2-hydroxy-3-oxobutyl phosphate and 5-amino-6-(D-ribitylamino)uracil: step 2/2.</text>
</comment>
<dbReference type="InterPro" id="IPR026017">
    <property type="entry name" value="Lumazine-bd_dom"/>
</dbReference>
<evidence type="ECO:0000256" key="6">
    <source>
        <dbReference type="ARBA" id="ARBA00013950"/>
    </source>
</evidence>
<proteinExistence type="predicted"/>
<dbReference type="GO" id="GO:0009231">
    <property type="term" value="P:riboflavin biosynthetic process"/>
    <property type="evidence" value="ECO:0007669"/>
    <property type="project" value="UniProtKB-KW"/>
</dbReference>
<feature type="repeat" description="Lumazine-binding" evidence="11">
    <location>
        <begin position="97"/>
        <end position="193"/>
    </location>
</feature>
<evidence type="ECO:0000256" key="1">
    <source>
        <dbReference type="ARBA" id="ARBA00000968"/>
    </source>
</evidence>
<dbReference type="KEGG" id="tcm:HL41_04745"/>
<dbReference type="InterPro" id="IPR001783">
    <property type="entry name" value="Lumazine-bd"/>
</dbReference>
<dbReference type="AlphaFoldDB" id="A0A075WTF1"/>
<keyword evidence="9" id="KW-0677">Repeat</keyword>
<dbReference type="PANTHER" id="PTHR21098:SF12">
    <property type="entry name" value="RIBOFLAVIN SYNTHASE"/>
    <property type="match status" value="1"/>
</dbReference>
<keyword evidence="7" id="KW-0686">Riboflavin biosynthesis</keyword>
<comment type="catalytic activity">
    <reaction evidence="1">
        <text>2 6,7-dimethyl-8-(1-D-ribityl)lumazine + H(+) = 5-amino-6-(D-ribitylamino)uracil + riboflavin</text>
        <dbReference type="Rhea" id="RHEA:20772"/>
        <dbReference type="ChEBI" id="CHEBI:15378"/>
        <dbReference type="ChEBI" id="CHEBI:15934"/>
        <dbReference type="ChEBI" id="CHEBI:57986"/>
        <dbReference type="ChEBI" id="CHEBI:58201"/>
        <dbReference type="EC" id="2.5.1.9"/>
    </reaction>
</comment>
<evidence type="ECO:0000256" key="8">
    <source>
        <dbReference type="ARBA" id="ARBA00022679"/>
    </source>
</evidence>
<evidence type="ECO:0000256" key="2">
    <source>
        <dbReference type="ARBA" id="ARBA00002803"/>
    </source>
</evidence>
<dbReference type="STRING" id="289377.HL41_04745"/>
<dbReference type="Gene3D" id="2.40.30.20">
    <property type="match status" value="2"/>
</dbReference>
<keyword evidence="8" id="KW-0808">Transferase</keyword>
<dbReference type="NCBIfam" id="NF009566">
    <property type="entry name" value="PRK13020.1"/>
    <property type="match status" value="1"/>
</dbReference>
<protein>
    <recommendedName>
        <fullName evidence="6 10">Riboflavin synthase</fullName>
        <ecNumber evidence="5 10">2.5.1.9</ecNumber>
    </recommendedName>
</protein>
<gene>
    <name evidence="13" type="ORF">HL41_04745</name>
</gene>
<feature type="domain" description="Lumazine-binding" evidence="12">
    <location>
        <begin position="97"/>
        <end position="193"/>
    </location>
</feature>
<dbReference type="PaxDb" id="289377-HL41_04745"/>
<evidence type="ECO:0000259" key="12">
    <source>
        <dbReference type="PROSITE" id="PS51177"/>
    </source>
</evidence>
<dbReference type="PIRSF" id="PIRSF000498">
    <property type="entry name" value="Riboflavin_syn_A"/>
    <property type="match status" value="1"/>
</dbReference>
<dbReference type="RefSeq" id="WP_038060609.1">
    <property type="nucleotide sequence ID" value="NZ_CP008796.1"/>
</dbReference>
<evidence type="ECO:0000256" key="4">
    <source>
        <dbReference type="ARBA" id="ARBA00011233"/>
    </source>
</evidence>
<dbReference type="GO" id="GO:0004746">
    <property type="term" value="F:riboflavin synthase activity"/>
    <property type="evidence" value="ECO:0007669"/>
    <property type="project" value="UniProtKB-UniRule"/>
</dbReference>
<dbReference type="Proteomes" id="UP000028481">
    <property type="component" value="Chromosome"/>
</dbReference>
<dbReference type="InterPro" id="IPR023366">
    <property type="entry name" value="ATP_synth_asu-like_sf"/>
</dbReference>
<comment type="function">
    <text evidence="2">Catalyzes the dismutation of two molecules of 6,7-dimethyl-8-ribityllumazine, resulting in the formation of riboflavin and 5-amino-6-(D-ribitylamino)uracil.</text>
</comment>
<evidence type="ECO:0000256" key="7">
    <source>
        <dbReference type="ARBA" id="ARBA00022619"/>
    </source>
</evidence>
<accession>A0A075WTF1</accession>
<dbReference type="FunFam" id="2.40.30.20:FF:000004">
    <property type="entry name" value="Riboflavin synthase, alpha subunit"/>
    <property type="match status" value="1"/>
</dbReference>
<evidence type="ECO:0000313" key="13">
    <source>
        <dbReference type="EMBL" id="AIH04126.1"/>
    </source>
</evidence>
<evidence type="ECO:0000256" key="11">
    <source>
        <dbReference type="PROSITE-ProRule" id="PRU00524"/>
    </source>
</evidence>
<dbReference type="PANTHER" id="PTHR21098">
    <property type="entry name" value="RIBOFLAVIN SYNTHASE ALPHA CHAIN"/>
    <property type="match status" value="1"/>
</dbReference>
<keyword evidence="14" id="KW-1185">Reference proteome</keyword>
<evidence type="ECO:0000256" key="5">
    <source>
        <dbReference type="ARBA" id="ARBA00012827"/>
    </source>
</evidence>
<dbReference type="NCBIfam" id="NF006767">
    <property type="entry name" value="PRK09289.1"/>
    <property type="match status" value="1"/>
</dbReference>
<dbReference type="CDD" id="cd00402">
    <property type="entry name" value="Riboflavin_synthase_like"/>
    <property type="match status" value="1"/>
</dbReference>
<reference evidence="13 14" key="1">
    <citation type="journal article" date="2015" name="Genome Announc.">
        <title>Genome Sequence of a Sulfate-Reducing Thermophilic Bacterium, Thermodesulfobacterium commune DSM 2178T (Phylum Thermodesulfobacteria).</title>
        <authorList>
            <person name="Bhatnagar S."/>
            <person name="Badger J.H."/>
            <person name="Madupu R."/>
            <person name="Khouri H.M."/>
            <person name="O'Connor E.M."/>
            <person name="Robb F.T."/>
            <person name="Ward N.L."/>
            <person name="Eisen J.A."/>
        </authorList>
    </citation>
    <scope>NUCLEOTIDE SEQUENCE [LARGE SCALE GENOMIC DNA]</scope>
    <source>
        <strain evidence="13 14">DSM 2178</strain>
    </source>
</reference>
<dbReference type="FunFam" id="2.40.30.20:FF:000003">
    <property type="entry name" value="Riboflavin synthase, alpha subunit"/>
    <property type="match status" value="1"/>
</dbReference>
<comment type="subunit">
    <text evidence="4">Homotrimer.</text>
</comment>